<evidence type="ECO:0000256" key="4">
    <source>
        <dbReference type="ARBA" id="ARBA00022692"/>
    </source>
</evidence>
<dbReference type="PROSITE" id="PS00238">
    <property type="entry name" value="OPSIN"/>
    <property type="match status" value="1"/>
</dbReference>
<evidence type="ECO:0000256" key="8">
    <source>
        <dbReference type="ARBA" id="ARBA00023040"/>
    </source>
</evidence>
<evidence type="ECO:0000256" key="16">
    <source>
        <dbReference type="SAM" id="Phobius"/>
    </source>
</evidence>
<dbReference type="AlphaFoldDB" id="A0A1W0WK05"/>
<dbReference type="SUPFAM" id="SSF81321">
    <property type="entry name" value="Family A G protein-coupled receptor-like"/>
    <property type="match status" value="1"/>
</dbReference>
<evidence type="ECO:0000256" key="1">
    <source>
        <dbReference type="ARBA" id="ARBA00004141"/>
    </source>
</evidence>
<evidence type="ECO:0000256" key="3">
    <source>
        <dbReference type="ARBA" id="ARBA00022606"/>
    </source>
</evidence>
<evidence type="ECO:0000313" key="19">
    <source>
        <dbReference type="Proteomes" id="UP000192578"/>
    </source>
</evidence>
<dbReference type="GO" id="GO:0009881">
    <property type="term" value="F:photoreceptor activity"/>
    <property type="evidence" value="ECO:0007669"/>
    <property type="project" value="UniProtKB-KW"/>
</dbReference>
<evidence type="ECO:0000256" key="7">
    <source>
        <dbReference type="ARBA" id="ARBA00022991"/>
    </source>
</evidence>
<keyword evidence="13" id="KW-0844">Vision</keyword>
<comment type="caution">
    <text evidence="18">The sequence shown here is derived from an EMBL/GenBank/DDBJ whole genome shotgun (WGS) entry which is preliminary data.</text>
</comment>
<keyword evidence="10" id="KW-1015">Disulfide bond</keyword>
<dbReference type="GO" id="GO:0007601">
    <property type="term" value="P:visual perception"/>
    <property type="evidence" value="ECO:0007669"/>
    <property type="project" value="UniProtKB-KW"/>
</dbReference>
<feature type="compositionally biased region" description="Polar residues" evidence="15">
    <location>
        <begin position="417"/>
        <end position="440"/>
    </location>
</feature>
<evidence type="ECO:0000256" key="14">
    <source>
        <dbReference type="RuleBase" id="RU000688"/>
    </source>
</evidence>
<keyword evidence="19" id="KW-1185">Reference proteome</keyword>
<dbReference type="Gene3D" id="1.20.1070.10">
    <property type="entry name" value="Rhodopsin 7-helix transmembrane proteins"/>
    <property type="match status" value="1"/>
</dbReference>
<proteinExistence type="inferred from homology"/>
<keyword evidence="9 16" id="KW-0472">Membrane</keyword>
<evidence type="ECO:0000256" key="9">
    <source>
        <dbReference type="ARBA" id="ARBA00023136"/>
    </source>
</evidence>
<sequence length="568" mass="62614">MVGGAKGGLIDADLNITHSGFWRFGLNHATTSCVIKGNFLVCRSEGINKLVQVFLLLKMSGELYEDSYPEETSTYNIIFAPEMKDLIPLHWYTFPQPSYVWHLTLAVIILILGVISISGNAAVIYIFCSTRGLRNPSNALIVNLAISDFAMMITMCPMYFLSSLQEKWIFGREACRFYGFCGALFGTVSIITIAAIAVDRYLVICKPFLLMRSTMTRERAKFAIAFVWLYSLGWAAPPLCGVSNYVLEGFLTTCSFDYLDPSSESRIFIFTMFIGAYVAPLSIIIISYLLIVYEVYAHSKKFKKAASKMKGKGAAQKQNDELAKKKKEIQTAKIACTITICWTAAWTPYAMVALMGIGSRHAWLSPILSQLPALCAKTAAVYNPLVYAISHPKYRDALKKIFPFLICIKSPDEEIKGTSSVGKSTRIATGNGSSRQSQSAIPDEIDSDLSVEEEELADDPVPKKRTFPVGGPSEKRVSLKSYPTTSANRGGEGAHHSPHAAIRAGPGPVTYTHEAIATYTKYPQPEVTLSPKGLSKMELHQLNTIPSNVHADRNPASEPVWQEKVTTV</sequence>
<feature type="transmembrane region" description="Helical" evidence="16">
    <location>
        <begin position="334"/>
        <end position="357"/>
    </location>
</feature>
<evidence type="ECO:0000256" key="2">
    <source>
        <dbReference type="ARBA" id="ARBA00022543"/>
    </source>
</evidence>
<dbReference type="PANTHER" id="PTHR24240">
    <property type="entry name" value="OPSIN"/>
    <property type="match status" value="1"/>
</dbReference>
<dbReference type="PROSITE" id="PS50262">
    <property type="entry name" value="G_PROTEIN_RECEP_F1_2"/>
    <property type="match status" value="1"/>
</dbReference>
<dbReference type="InterPro" id="IPR000276">
    <property type="entry name" value="GPCR_Rhodpsn"/>
</dbReference>
<feature type="transmembrane region" description="Helical" evidence="16">
    <location>
        <begin position="99"/>
        <end position="128"/>
    </location>
</feature>
<dbReference type="PROSITE" id="PS00237">
    <property type="entry name" value="G_PROTEIN_RECEP_F1_1"/>
    <property type="match status" value="1"/>
</dbReference>
<dbReference type="InterPro" id="IPR050125">
    <property type="entry name" value="GPCR_opsins"/>
</dbReference>
<dbReference type="Pfam" id="PF00001">
    <property type="entry name" value="7tm_1"/>
    <property type="match status" value="1"/>
</dbReference>
<keyword evidence="12 14" id="KW-0807">Transducer</keyword>
<evidence type="ECO:0000256" key="15">
    <source>
        <dbReference type="SAM" id="MobiDB-lite"/>
    </source>
</evidence>
<keyword evidence="5" id="KW-0681">Retinal protein</keyword>
<keyword evidence="7" id="KW-0157">Chromophore</keyword>
<evidence type="ECO:0000256" key="13">
    <source>
        <dbReference type="ARBA" id="ARBA00023305"/>
    </source>
</evidence>
<reference evidence="19" key="1">
    <citation type="submission" date="2017-01" db="EMBL/GenBank/DDBJ databases">
        <title>Comparative genomics of anhydrobiosis in the tardigrade Hypsibius dujardini.</title>
        <authorList>
            <person name="Yoshida Y."/>
            <person name="Koutsovoulos G."/>
            <person name="Laetsch D."/>
            <person name="Stevens L."/>
            <person name="Kumar S."/>
            <person name="Horikawa D."/>
            <person name="Ishino K."/>
            <person name="Komine S."/>
            <person name="Tomita M."/>
            <person name="Blaxter M."/>
            <person name="Arakawa K."/>
        </authorList>
    </citation>
    <scope>NUCLEOTIDE SEQUENCE [LARGE SCALE GENOMIC DNA]</scope>
    <source>
        <strain evidence="19">Z151</strain>
    </source>
</reference>
<organism evidence="18 19">
    <name type="scientific">Hypsibius exemplaris</name>
    <name type="common">Freshwater tardigrade</name>
    <dbReference type="NCBI Taxonomy" id="2072580"/>
    <lineage>
        <taxon>Eukaryota</taxon>
        <taxon>Metazoa</taxon>
        <taxon>Ecdysozoa</taxon>
        <taxon>Tardigrada</taxon>
        <taxon>Eutardigrada</taxon>
        <taxon>Parachela</taxon>
        <taxon>Hypsibioidea</taxon>
        <taxon>Hypsibiidae</taxon>
        <taxon>Hypsibius</taxon>
    </lineage>
</organism>
<accession>A0A1W0WK05</accession>
<name>A0A1W0WK05_HYPEX</name>
<dbReference type="EMBL" id="MTYJ01000088">
    <property type="protein sequence ID" value="OQV15509.1"/>
    <property type="molecule type" value="Genomic_DNA"/>
</dbReference>
<evidence type="ECO:0000256" key="11">
    <source>
        <dbReference type="ARBA" id="ARBA00023170"/>
    </source>
</evidence>
<keyword evidence="4 14" id="KW-0812">Transmembrane</keyword>
<dbReference type="GO" id="GO:0004930">
    <property type="term" value="F:G protein-coupled receptor activity"/>
    <property type="evidence" value="ECO:0007669"/>
    <property type="project" value="UniProtKB-KW"/>
</dbReference>
<dbReference type="PRINTS" id="PR00237">
    <property type="entry name" value="GPCRRHODOPSN"/>
</dbReference>
<evidence type="ECO:0000256" key="12">
    <source>
        <dbReference type="ARBA" id="ARBA00023224"/>
    </source>
</evidence>
<keyword evidence="8 14" id="KW-0297">G-protein coupled receptor</keyword>
<feature type="region of interest" description="Disordered" evidence="15">
    <location>
        <begin position="415"/>
        <end position="505"/>
    </location>
</feature>
<feature type="transmembrane region" description="Helical" evidence="16">
    <location>
        <begin position="222"/>
        <end position="247"/>
    </location>
</feature>
<dbReference type="SMR" id="A0A1W0WK05"/>
<dbReference type="Proteomes" id="UP000192578">
    <property type="component" value="Unassembled WGS sequence"/>
</dbReference>
<feature type="region of interest" description="Disordered" evidence="15">
    <location>
        <begin position="548"/>
        <end position="568"/>
    </location>
</feature>
<keyword evidence="6 16" id="KW-1133">Transmembrane helix</keyword>
<comment type="subcellular location">
    <subcellularLocation>
        <location evidence="1">Membrane</location>
        <topology evidence="1">Multi-pass membrane protein</topology>
    </subcellularLocation>
</comment>
<feature type="transmembrane region" description="Helical" evidence="16">
    <location>
        <begin position="267"/>
        <end position="293"/>
    </location>
</feature>
<comment type="similarity">
    <text evidence="14">Belongs to the G-protein coupled receptor 1 family.</text>
</comment>
<dbReference type="InterPro" id="IPR017452">
    <property type="entry name" value="GPCR_Rhodpsn_7TM"/>
</dbReference>
<evidence type="ECO:0000256" key="10">
    <source>
        <dbReference type="ARBA" id="ARBA00023157"/>
    </source>
</evidence>
<evidence type="ECO:0000313" key="18">
    <source>
        <dbReference type="EMBL" id="OQV15509.1"/>
    </source>
</evidence>
<dbReference type="GO" id="GO:0016020">
    <property type="term" value="C:membrane"/>
    <property type="evidence" value="ECO:0007669"/>
    <property type="project" value="UniProtKB-SubCell"/>
</dbReference>
<feature type="compositionally biased region" description="Acidic residues" evidence="15">
    <location>
        <begin position="443"/>
        <end position="458"/>
    </location>
</feature>
<evidence type="ECO:0000259" key="17">
    <source>
        <dbReference type="PROSITE" id="PS50262"/>
    </source>
</evidence>
<keyword evidence="2" id="KW-0600">Photoreceptor protein</keyword>
<gene>
    <name evidence="18" type="ORF">BV898_10375</name>
</gene>
<keyword evidence="11 14" id="KW-0675">Receptor</keyword>
<feature type="domain" description="G-protein coupled receptors family 1 profile" evidence="17">
    <location>
        <begin position="119"/>
        <end position="387"/>
    </location>
</feature>
<feature type="transmembrane region" description="Helical" evidence="16">
    <location>
        <begin position="177"/>
        <end position="202"/>
    </location>
</feature>
<dbReference type="GO" id="GO:0007602">
    <property type="term" value="P:phototransduction"/>
    <property type="evidence" value="ECO:0007669"/>
    <property type="project" value="UniProtKB-KW"/>
</dbReference>
<feature type="transmembrane region" description="Helical" evidence="16">
    <location>
        <begin position="140"/>
        <end position="161"/>
    </location>
</feature>
<dbReference type="InterPro" id="IPR027430">
    <property type="entry name" value="Retinal_BS"/>
</dbReference>
<keyword evidence="3" id="KW-0716">Sensory transduction</keyword>
<dbReference type="FunFam" id="1.20.1070.10:FF:000044">
    <property type="entry name" value="Opsin, ultraviolet-sensitive"/>
    <property type="match status" value="1"/>
</dbReference>
<protein>
    <submittedName>
        <fullName evidence="18">Melanopsin</fullName>
    </submittedName>
</protein>
<dbReference type="OrthoDB" id="9996086at2759"/>
<evidence type="ECO:0000256" key="5">
    <source>
        <dbReference type="ARBA" id="ARBA00022925"/>
    </source>
</evidence>
<evidence type="ECO:0000256" key="6">
    <source>
        <dbReference type="ARBA" id="ARBA00022989"/>
    </source>
</evidence>